<protein>
    <submittedName>
        <fullName evidence="3">Uncharacterized protein</fullName>
    </submittedName>
</protein>
<evidence type="ECO:0000256" key="2">
    <source>
        <dbReference type="SAM" id="SignalP"/>
    </source>
</evidence>
<dbReference type="AlphaFoldDB" id="A0AAJ0B9M8"/>
<name>A0AAJ0B9M8_9PEZI</name>
<sequence>MRAFGLFVLLSAGAAVADHSHLHRRNDELLCNVKRGALKALKALGAEASEFCSSLLDIPATSTSTLVVTPTETVSVVTTTLTITDGNCVPIVTEKRRNVSETPTSSTTPTSSATLPPVLTSFPTSILSSACSRLGLSPQTTVTITNTAGSAVTSTVGLTQTTTVCSQVATAP</sequence>
<feature type="chain" id="PRO_5042593465" evidence="2">
    <location>
        <begin position="18"/>
        <end position="172"/>
    </location>
</feature>
<dbReference type="EMBL" id="MU839837">
    <property type="protein sequence ID" value="KAK1753790.1"/>
    <property type="molecule type" value="Genomic_DNA"/>
</dbReference>
<feature type="compositionally biased region" description="Low complexity" evidence="1">
    <location>
        <begin position="100"/>
        <end position="115"/>
    </location>
</feature>
<proteinExistence type="predicted"/>
<organism evidence="3 4">
    <name type="scientific">Echria macrotheca</name>
    <dbReference type="NCBI Taxonomy" id="438768"/>
    <lineage>
        <taxon>Eukaryota</taxon>
        <taxon>Fungi</taxon>
        <taxon>Dikarya</taxon>
        <taxon>Ascomycota</taxon>
        <taxon>Pezizomycotina</taxon>
        <taxon>Sordariomycetes</taxon>
        <taxon>Sordariomycetidae</taxon>
        <taxon>Sordariales</taxon>
        <taxon>Schizotheciaceae</taxon>
        <taxon>Echria</taxon>
    </lineage>
</organism>
<comment type="caution">
    <text evidence="3">The sequence shown here is derived from an EMBL/GenBank/DDBJ whole genome shotgun (WGS) entry which is preliminary data.</text>
</comment>
<accession>A0AAJ0B9M8</accession>
<evidence type="ECO:0000256" key="1">
    <source>
        <dbReference type="SAM" id="MobiDB-lite"/>
    </source>
</evidence>
<dbReference type="Proteomes" id="UP001239445">
    <property type="component" value="Unassembled WGS sequence"/>
</dbReference>
<gene>
    <name evidence="3" type="ORF">QBC47DRAFT_387141</name>
</gene>
<feature type="region of interest" description="Disordered" evidence="1">
    <location>
        <begin position="95"/>
        <end position="115"/>
    </location>
</feature>
<keyword evidence="4" id="KW-1185">Reference proteome</keyword>
<feature type="signal peptide" evidence="2">
    <location>
        <begin position="1"/>
        <end position="17"/>
    </location>
</feature>
<keyword evidence="2" id="KW-0732">Signal</keyword>
<reference evidence="3" key="1">
    <citation type="submission" date="2023-06" db="EMBL/GenBank/DDBJ databases">
        <title>Genome-scale phylogeny and comparative genomics of the fungal order Sordariales.</title>
        <authorList>
            <consortium name="Lawrence Berkeley National Laboratory"/>
            <person name="Hensen N."/>
            <person name="Bonometti L."/>
            <person name="Westerberg I."/>
            <person name="Brannstrom I.O."/>
            <person name="Guillou S."/>
            <person name="Cros-Aarteil S."/>
            <person name="Calhoun S."/>
            <person name="Haridas S."/>
            <person name="Kuo A."/>
            <person name="Mondo S."/>
            <person name="Pangilinan J."/>
            <person name="Riley R."/>
            <person name="Labutti K."/>
            <person name="Andreopoulos B."/>
            <person name="Lipzen A."/>
            <person name="Chen C."/>
            <person name="Yanf M."/>
            <person name="Daum C."/>
            <person name="Ng V."/>
            <person name="Clum A."/>
            <person name="Steindorff A."/>
            <person name="Ohm R."/>
            <person name="Martin F."/>
            <person name="Silar P."/>
            <person name="Natvig D."/>
            <person name="Lalanne C."/>
            <person name="Gautier V."/>
            <person name="Ament-Velasquez S.L."/>
            <person name="Kruys A."/>
            <person name="Hutchinson M.I."/>
            <person name="Powell A.J."/>
            <person name="Barry K."/>
            <person name="Miller A.N."/>
            <person name="Grigoriev I.V."/>
            <person name="Debuchy R."/>
            <person name="Gladieux P."/>
            <person name="Thoren M.H."/>
            <person name="Johannesson H."/>
        </authorList>
    </citation>
    <scope>NUCLEOTIDE SEQUENCE</scope>
    <source>
        <strain evidence="3">PSN4</strain>
    </source>
</reference>
<evidence type="ECO:0000313" key="3">
    <source>
        <dbReference type="EMBL" id="KAK1753790.1"/>
    </source>
</evidence>
<evidence type="ECO:0000313" key="4">
    <source>
        <dbReference type="Proteomes" id="UP001239445"/>
    </source>
</evidence>